<dbReference type="EMBL" id="FOXV01000003">
    <property type="protein sequence ID" value="SFQ29230.1"/>
    <property type="molecule type" value="Genomic_DNA"/>
</dbReference>
<evidence type="ECO:0000259" key="9">
    <source>
        <dbReference type="PROSITE" id="PS50109"/>
    </source>
</evidence>
<keyword evidence="8" id="KW-0812">Transmembrane</keyword>
<dbReference type="CDD" id="cd16922">
    <property type="entry name" value="HATPase_EvgS-ArcB-TorS-like"/>
    <property type="match status" value="1"/>
</dbReference>
<keyword evidence="11" id="KW-1185">Reference proteome</keyword>
<dbReference type="FunFam" id="3.30.565.10:FF:000006">
    <property type="entry name" value="Sensor histidine kinase WalK"/>
    <property type="match status" value="1"/>
</dbReference>
<dbReference type="SMART" id="SM00387">
    <property type="entry name" value="HATPase_c"/>
    <property type="match status" value="1"/>
</dbReference>
<feature type="transmembrane region" description="Helical" evidence="8">
    <location>
        <begin position="63"/>
        <end position="84"/>
    </location>
</feature>
<evidence type="ECO:0000256" key="1">
    <source>
        <dbReference type="ARBA" id="ARBA00000085"/>
    </source>
</evidence>
<dbReference type="PANTHER" id="PTHR43711">
    <property type="entry name" value="TWO-COMPONENT HISTIDINE KINASE"/>
    <property type="match status" value="1"/>
</dbReference>
<evidence type="ECO:0000256" key="8">
    <source>
        <dbReference type="SAM" id="Phobius"/>
    </source>
</evidence>
<feature type="transmembrane region" description="Helical" evidence="8">
    <location>
        <begin position="129"/>
        <end position="147"/>
    </location>
</feature>
<comment type="catalytic activity">
    <reaction evidence="1">
        <text>ATP + protein L-histidine = ADP + protein N-phospho-L-histidine.</text>
        <dbReference type="EC" id="2.7.13.3"/>
    </reaction>
</comment>
<keyword evidence="7 8" id="KW-0472">Membrane</keyword>
<dbReference type="PRINTS" id="PR00344">
    <property type="entry name" value="BCTRLSENSOR"/>
</dbReference>
<evidence type="ECO:0000256" key="4">
    <source>
        <dbReference type="ARBA" id="ARBA00022679"/>
    </source>
</evidence>
<organism evidence="10 11">
    <name type="scientific">Roseivivax halotolerans</name>
    <dbReference type="NCBI Taxonomy" id="93684"/>
    <lineage>
        <taxon>Bacteria</taxon>
        <taxon>Pseudomonadati</taxon>
        <taxon>Pseudomonadota</taxon>
        <taxon>Alphaproteobacteria</taxon>
        <taxon>Rhodobacterales</taxon>
        <taxon>Roseobacteraceae</taxon>
        <taxon>Roseivivax</taxon>
    </lineage>
</organism>
<feature type="domain" description="Histidine kinase" evidence="9">
    <location>
        <begin position="239"/>
        <end position="459"/>
    </location>
</feature>
<dbReference type="STRING" id="93684.SAMN05421853_103276"/>
<evidence type="ECO:0000313" key="10">
    <source>
        <dbReference type="EMBL" id="SFQ29230.1"/>
    </source>
</evidence>
<dbReference type="PROSITE" id="PS50109">
    <property type="entry name" value="HIS_KIN"/>
    <property type="match status" value="1"/>
</dbReference>
<feature type="transmembrane region" description="Helical" evidence="8">
    <location>
        <begin position="185"/>
        <end position="206"/>
    </location>
</feature>
<reference evidence="11" key="1">
    <citation type="submission" date="2016-10" db="EMBL/GenBank/DDBJ databases">
        <authorList>
            <person name="Varghese N."/>
            <person name="Submissions S."/>
        </authorList>
    </citation>
    <scope>NUCLEOTIDE SEQUENCE [LARGE SCALE GENOMIC DNA]</scope>
    <source>
        <strain evidence="11">JCM 10271</strain>
    </source>
</reference>
<name>A0A1I5XB98_9RHOB</name>
<feature type="transmembrane region" description="Helical" evidence="8">
    <location>
        <begin position="96"/>
        <end position="117"/>
    </location>
</feature>
<proteinExistence type="predicted"/>
<dbReference type="FunFam" id="1.10.287.130:FF:000001">
    <property type="entry name" value="Two-component sensor histidine kinase"/>
    <property type="match status" value="1"/>
</dbReference>
<accession>A0A1I5XB98</accession>
<evidence type="ECO:0000256" key="6">
    <source>
        <dbReference type="ARBA" id="ARBA00023012"/>
    </source>
</evidence>
<dbReference type="Pfam" id="PF00512">
    <property type="entry name" value="HisKA"/>
    <property type="match status" value="1"/>
</dbReference>
<evidence type="ECO:0000313" key="11">
    <source>
        <dbReference type="Proteomes" id="UP000243106"/>
    </source>
</evidence>
<dbReference type="SMART" id="SM00388">
    <property type="entry name" value="HisKA"/>
    <property type="match status" value="1"/>
</dbReference>
<dbReference type="InterPro" id="IPR003594">
    <property type="entry name" value="HATPase_dom"/>
</dbReference>
<dbReference type="SUPFAM" id="SSF55874">
    <property type="entry name" value="ATPase domain of HSP90 chaperone/DNA topoisomerase II/histidine kinase"/>
    <property type="match status" value="1"/>
</dbReference>
<dbReference type="EC" id="2.7.13.3" evidence="2"/>
<dbReference type="Gene3D" id="3.30.565.10">
    <property type="entry name" value="Histidine kinase-like ATPase, C-terminal domain"/>
    <property type="match status" value="1"/>
</dbReference>
<keyword evidence="6" id="KW-0902">Two-component regulatory system</keyword>
<dbReference type="PANTHER" id="PTHR43711:SF1">
    <property type="entry name" value="HISTIDINE KINASE 1"/>
    <property type="match status" value="1"/>
</dbReference>
<dbReference type="SUPFAM" id="SSF47384">
    <property type="entry name" value="Homodimeric domain of signal transducing histidine kinase"/>
    <property type="match status" value="1"/>
</dbReference>
<dbReference type="InterPro" id="IPR036890">
    <property type="entry name" value="HATPase_C_sf"/>
</dbReference>
<keyword evidence="8" id="KW-1133">Transmembrane helix</keyword>
<evidence type="ECO:0000256" key="2">
    <source>
        <dbReference type="ARBA" id="ARBA00012438"/>
    </source>
</evidence>
<dbReference type="AlphaFoldDB" id="A0A1I5XB98"/>
<dbReference type="InterPro" id="IPR003661">
    <property type="entry name" value="HisK_dim/P_dom"/>
</dbReference>
<dbReference type="RefSeq" id="WP_093009980.1">
    <property type="nucleotide sequence ID" value="NZ_FOXV01000003.1"/>
</dbReference>
<keyword evidence="3" id="KW-0597">Phosphoprotein</keyword>
<dbReference type="InterPro" id="IPR050736">
    <property type="entry name" value="Sensor_HK_Regulatory"/>
</dbReference>
<evidence type="ECO:0000256" key="3">
    <source>
        <dbReference type="ARBA" id="ARBA00022553"/>
    </source>
</evidence>
<dbReference type="CDD" id="cd00082">
    <property type="entry name" value="HisKA"/>
    <property type="match status" value="1"/>
</dbReference>
<feature type="transmembrane region" description="Helical" evidence="8">
    <location>
        <begin position="39"/>
        <end position="57"/>
    </location>
</feature>
<dbReference type="InterPro" id="IPR036097">
    <property type="entry name" value="HisK_dim/P_sf"/>
</dbReference>
<dbReference type="Proteomes" id="UP000243106">
    <property type="component" value="Unassembled WGS sequence"/>
</dbReference>
<dbReference type="Gene3D" id="1.10.287.130">
    <property type="match status" value="1"/>
</dbReference>
<sequence length="470" mass="52326">MTTTGEILVKLPALLAREDEIWSNRRRLRDYARVGQRLFGQRLIIYVTMLVLTSSYYSWQLGAIFFCVTLVSETIDAFVVRSILTVRCWDVHKVRRAVAMLYISTAISAMAISYFAISLAELQGPESGHFLPMIVLFSAAIFAAINNHQFLPILALRLIIYVLAILFIPLRDILVTGDGIGSETWLHFFTTIYVTMFLLECARSFLTSYTAHLKSRKALEEEHERTKAAYRAKTQFLATVSHELRTPLTSIKGALDVLNSGALGPVPDRMKGPLDVAGRNSHRLATLVSDLLLLQRAESGKIEINPEAADLGAMLRDIVDRFGPFAESMKAEIYLDLPSEPLWSRIDPSRFDQVISNLLSNAAKFSKEGAGHVRVSLKASGDKARIAISDNGEGIPEEFHDKVFQEFQQAAQYETRRHEGSGLGLSIAKRIVDAHGGRIWFTAEPGRGTTFTIELDRDQEPLGLVGEQAA</sequence>
<keyword evidence="5 10" id="KW-0418">Kinase</keyword>
<dbReference type="InterPro" id="IPR004358">
    <property type="entry name" value="Sig_transdc_His_kin-like_C"/>
</dbReference>
<evidence type="ECO:0000256" key="7">
    <source>
        <dbReference type="ARBA" id="ARBA00023136"/>
    </source>
</evidence>
<dbReference type="GO" id="GO:0000155">
    <property type="term" value="F:phosphorelay sensor kinase activity"/>
    <property type="evidence" value="ECO:0007669"/>
    <property type="project" value="InterPro"/>
</dbReference>
<dbReference type="Pfam" id="PF02518">
    <property type="entry name" value="HATPase_c"/>
    <property type="match status" value="1"/>
</dbReference>
<evidence type="ECO:0000256" key="5">
    <source>
        <dbReference type="ARBA" id="ARBA00022777"/>
    </source>
</evidence>
<dbReference type="InterPro" id="IPR005467">
    <property type="entry name" value="His_kinase_dom"/>
</dbReference>
<feature type="transmembrane region" description="Helical" evidence="8">
    <location>
        <begin position="154"/>
        <end position="173"/>
    </location>
</feature>
<protein>
    <recommendedName>
        <fullName evidence="2">histidine kinase</fullName>
        <ecNumber evidence="2">2.7.13.3</ecNumber>
    </recommendedName>
</protein>
<gene>
    <name evidence="10" type="ORF">SAMN05421853_103276</name>
</gene>
<keyword evidence="4" id="KW-0808">Transferase</keyword>